<gene>
    <name evidence="2" type="ORF">Pc22g26340</name>
    <name evidence="2" type="ORF">PCH_Pc22g26340</name>
</gene>
<sequence length="150" mass="16382">MPDKISIGNIRRKRIAGIRGITFDEKGIHRHGSMSNGWILRKSPGTCWLEDATGPLGQNQARKISSRTPARFEPTSVLLGSFSSTPKGRSSISGDNMTNGITQEQEQETNTVVPSRSSTQNAPEENITEGESGGRCQSKNQIRKAFNVQP</sequence>
<dbReference type="VEuPathDB" id="FungiDB:PCH_Pc22g26340"/>
<accession>B6HTU1</accession>
<evidence type="ECO:0000313" key="3">
    <source>
        <dbReference type="Proteomes" id="UP000000724"/>
    </source>
</evidence>
<feature type="region of interest" description="Disordered" evidence="1">
    <location>
        <begin position="78"/>
        <end position="150"/>
    </location>
</feature>
<protein>
    <submittedName>
        <fullName evidence="2">Uncharacterized protein</fullName>
    </submittedName>
</protein>
<name>B6HTU1_PENRW</name>
<feature type="compositionally biased region" description="Polar residues" evidence="1">
    <location>
        <begin position="81"/>
        <end position="123"/>
    </location>
</feature>
<dbReference type="Proteomes" id="UP000000724">
    <property type="component" value="Contig Pc00c22"/>
</dbReference>
<dbReference type="EMBL" id="AM920437">
    <property type="protein sequence ID" value="CAP99922.1"/>
    <property type="molecule type" value="Genomic_DNA"/>
</dbReference>
<evidence type="ECO:0000256" key="1">
    <source>
        <dbReference type="SAM" id="MobiDB-lite"/>
    </source>
</evidence>
<proteinExistence type="predicted"/>
<reference evidence="2 3" key="1">
    <citation type="journal article" date="2008" name="Nat. Biotechnol.">
        <title>Genome sequencing and analysis of the filamentous fungus Penicillium chrysogenum.</title>
        <authorList>
            <person name="van den Berg M.A."/>
            <person name="Albang R."/>
            <person name="Albermann K."/>
            <person name="Badger J.H."/>
            <person name="Daran J.-M."/>
            <person name="Driessen A.J.M."/>
            <person name="Garcia-Estrada C."/>
            <person name="Fedorova N.D."/>
            <person name="Harris D.M."/>
            <person name="Heijne W.H.M."/>
            <person name="Joardar V.S."/>
            <person name="Kiel J.A.K.W."/>
            <person name="Kovalchuk A."/>
            <person name="Martin J.F."/>
            <person name="Nierman W.C."/>
            <person name="Nijland J.G."/>
            <person name="Pronk J.T."/>
            <person name="Roubos J.A."/>
            <person name="van der Klei I.J."/>
            <person name="van Peij N.N.M.E."/>
            <person name="Veenhuis M."/>
            <person name="von Doehren H."/>
            <person name="Wagner C."/>
            <person name="Wortman J.R."/>
            <person name="Bovenberg R.A.L."/>
        </authorList>
    </citation>
    <scope>NUCLEOTIDE SEQUENCE [LARGE SCALE GENOMIC DNA]</scope>
    <source>
        <strain evidence="3">ATCC 28089 / DSM 1075 / NRRL 1951 / Wisconsin 54-1255</strain>
    </source>
</reference>
<organism evidence="2 3">
    <name type="scientific">Penicillium rubens (strain ATCC 28089 / DSM 1075 / NRRL 1951 / Wisconsin 54-1255)</name>
    <name type="common">Penicillium chrysogenum</name>
    <dbReference type="NCBI Taxonomy" id="500485"/>
    <lineage>
        <taxon>Eukaryota</taxon>
        <taxon>Fungi</taxon>
        <taxon>Dikarya</taxon>
        <taxon>Ascomycota</taxon>
        <taxon>Pezizomycotina</taxon>
        <taxon>Eurotiomycetes</taxon>
        <taxon>Eurotiomycetidae</taxon>
        <taxon>Eurotiales</taxon>
        <taxon>Aspergillaceae</taxon>
        <taxon>Penicillium</taxon>
        <taxon>Penicillium chrysogenum species complex</taxon>
    </lineage>
</organism>
<dbReference type="AlphaFoldDB" id="B6HTU1"/>
<evidence type="ECO:0000313" key="2">
    <source>
        <dbReference type="EMBL" id="CAP99922.1"/>
    </source>
</evidence>
<dbReference type="HOGENOM" id="CLU_1741195_0_0_1"/>
<keyword evidence="3" id="KW-1185">Reference proteome</keyword>